<evidence type="ECO:0000313" key="3">
    <source>
        <dbReference type="Proteomes" id="UP000294813"/>
    </source>
</evidence>
<dbReference type="InterPro" id="IPR003607">
    <property type="entry name" value="HD/PDEase_dom"/>
</dbReference>
<dbReference type="EMBL" id="SLXT01000003">
    <property type="protein sequence ID" value="TCP68406.1"/>
    <property type="molecule type" value="Genomic_DNA"/>
</dbReference>
<dbReference type="AlphaFoldDB" id="A0A4V2SY25"/>
<accession>A0A4V2SY25</accession>
<evidence type="ECO:0000313" key="2">
    <source>
        <dbReference type="EMBL" id="TCP68406.1"/>
    </source>
</evidence>
<sequence length="196" mass="22235">MDGLERVNRILEHAFFQQCMEQNQRWEQERLYCRHDLAHVLDVARIAYGMVLEYVCGLPAKKPPLESYEAWVDALQVGTAKEPKPAAELKYVKEIVYAAALLHDMGKWRQYATGEDHALVGGQLCQGVLADCGFTSAEIAVIAAAIEEHRHKGKRLSTRFLGRILALADFYSRRCFDCPSMEGCKWADRKAGQLIY</sequence>
<reference evidence="2 3" key="1">
    <citation type="submission" date="2019-03" db="EMBL/GenBank/DDBJ databases">
        <title>Genomic Encyclopedia of Type Strains, Phase IV (KMG-IV): sequencing the most valuable type-strain genomes for metagenomic binning, comparative biology and taxonomic classification.</title>
        <authorList>
            <person name="Goeker M."/>
        </authorList>
    </citation>
    <scope>NUCLEOTIDE SEQUENCE [LARGE SCALE GENOMIC DNA]</scope>
    <source>
        <strain evidence="2 3">DSM 11170</strain>
    </source>
</reference>
<keyword evidence="3" id="KW-1185">Reference proteome</keyword>
<feature type="domain" description="HD/PDEase" evidence="1">
    <location>
        <begin position="32"/>
        <end position="183"/>
    </location>
</feature>
<organism evidence="2 3">
    <name type="scientific">Heliophilum fasciatum</name>
    <dbReference type="NCBI Taxonomy" id="35700"/>
    <lineage>
        <taxon>Bacteria</taxon>
        <taxon>Bacillati</taxon>
        <taxon>Bacillota</taxon>
        <taxon>Clostridia</taxon>
        <taxon>Eubacteriales</taxon>
        <taxon>Heliobacteriaceae</taxon>
        <taxon>Heliophilum</taxon>
    </lineage>
</organism>
<dbReference type="Proteomes" id="UP000294813">
    <property type="component" value="Unassembled WGS sequence"/>
</dbReference>
<dbReference type="Gene3D" id="1.10.3210.10">
    <property type="entry name" value="Hypothetical protein af1432"/>
    <property type="match status" value="1"/>
</dbReference>
<dbReference type="SUPFAM" id="SSF109604">
    <property type="entry name" value="HD-domain/PDEase-like"/>
    <property type="match status" value="1"/>
</dbReference>
<gene>
    <name evidence="2" type="ORF">EDD73_10335</name>
</gene>
<dbReference type="GO" id="GO:0016787">
    <property type="term" value="F:hydrolase activity"/>
    <property type="evidence" value="ECO:0007669"/>
    <property type="project" value="UniProtKB-KW"/>
</dbReference>
<protein>
    <submittedName>
        <fullName evidence="2">Metal dependent phosphohydrolase</fullName>
    </submittedName>
</protein>
<evidence type="ECO:0000259" key="1">
    <source>
        <dbReference type="SMART" id="SM00471"/>
    </source>
</evidence>
<comment type="caution">
    <text evidence="2">The sequence shown here is derived from an EMBL/GenBank/DDBJ whole genome shotgun (WGS) entry which is preliminary data.</text>
</comment>
<proteinExistence type="predicted"/>
<name>A0A4V2SY25_9FIRM</name>
<dbReference type="InterPro" id="IPR006674">
    <property type="entry name" value="HD_domain"/>
</dbReference>
<dbReference type="OrthoDB" id="1669667at2"/>
<keyword evidence="2" id="KW-0378">Hydrolase</keyword>
<dbReference type="Pfam" id="PF01966">
    <property type="entry name" value="HD"/>
    <property type="match status" value="1"/>
</dbReference>
<dbReference type="SMART" id="SM00471">
    <property type="entry name" value="HDc"/>
    <property type="match status" value="1"/>
</dbReference>